<evidence type="ECO:0000259" key="1">
    <source>
        <dbReference type="PROSITE" id="PS50943"/>
    </source>
</evidence>
<dbReference type="CDD" id="cd00093">
    <property type="entry name" value="HTH_XRE"/>
    <property type="match status" value="1"/>
</dbReference>
<dbReference type="InterPro" id="IPR041413">
    <property type="entry name" value="MLTR_LBD"/>
</dbReference>
<feature type="domain" description="HTH cro/C1-type" evidence="1">
    <location>
        <begin position="4"/>
        <end position="56"/>
    </location>
</feature>
<dbReference type="EMBL" id="CP115149">
    <property type="protein sequence ID" value="WBL35694.1"/>
    <property type="molecule type" value="Genomic_DNA"/>
</dbReference>
<dbReference type="SMART" id="SM00530">
    <property type="entry name" value="HTH_XRE"/>
    <property type="match status" value="1"/>
</dbReference>
<dbReference type="InterPro" id="IPR010982">
    <property type="entry name" value="Lambda_DNA-bd_dom_sf"/>
</dbReference>
<evidence type="ECO:0000313" key="2">
    <source>
        <dbReference type="EMBL" id="WBL35694.1"/>
    </source>
</evidence>
<sequence length="285" mass="31785">MDQLRALRRQVHLSREDLSARAGISAASIKAYETGVRHPSREALIGLLDALDADAFARQQVLSGAGYAPDFASPADRLEDEWFTLRSAAEAIADLPHPACVTTELFEVVAANAVIQRVWEVDLHRELQGPFQRGFLSMLTTPRFARRLRNWSEALSVAVSVVKGHYGGDAALDPAQHPYLAAAVQFLMNGSPEYVQKFLDLWNTVPGRAYRVRLTYPVVWANAEVGELRFISVTGPANDPPSIWFNDWVALDARTAEAVHQLRIMEDGRRPYYDRTWPRIPPPGA</sequence>
<dbReference type="Gene3D" id="3.30.450.180">
    <property type="match status" value="1"/>
</dbReference>
<organism evidence="2 3">
    <name type="scientific">Tepidiforma flava</name>
    <dbReference type="NCBI Taxonomy" id="3004094"/>
    <lineage>
        <taxon>Bacteria</taxon>
        <taxon>Bacillati</taxon>
        <taxon>Chloroflexota</taxon>
        <taxon>Tepidiformia</taxon>
        <taxon>Tepidiformales</taxon>
        <taxon>Tepidiformaceae</taxon>
        <taxon>Tepidiforma</taxon>
    </lineage>
</organism>
<dbReference type="PROSITE" id="PS50943">
    <property type="entry name" value="HTH_CROC1"/>
    <property type="match status" value="1"/>
</dbReference>
<dbReference type="PANTHER" id="PTHR35010">
    <property type="entry name" value="BLL4672 PROTEIN-RELATED"/>
    <property type="match status" value="1"/>
</dbReference>
<dbReference type="Pfam" id="PF13560">
    <property type="entry name" value="HTH_31"/>
    <property type="match status" value="1"/>
</dbReference>
<dbReference type="Pfam" id="PF17765">
    <property type="entry name" value="MLTR_LBD"/>
    <property type="match status" value="1"/>
</dbReference>
<dbReference type="RefSeq" id="WP_270056219.1">
    <property type="nucleotide sequence ID" value="NZ_CP115149.1"/>
</dbReference>
<gene>
    <name evidence="2" type="ORF">O0235_13065</name>
</gene>
<reference evidence="2 3" key="1">
    <citation type="journal article" date="2023" name="ISME J.">
        <title>Thermophilic Dehalococcoidia with unusual traits shed light on an unexpected past.</title>
        <authorList>
            <person name="Palmer M."/>
            <person name="Covington J.K."/>
            <person name="Zhou E.M."/>
            <person name="Thomas S.C."/>
            <person name="Habib N."/>
            <person name="Seymour C.O."/>
            <person name="Lai D."/>
            <person name="Johnston J."/>
            <person name="Hashimi A."/>
            <person name="Jiao J.Y."/>
            <person name="Muok A.R."/>
            <person name="Liu L."/>
            <person name="Xian W.D."/>
            <person name="Zhi X.Y."/>
            <person name="Li M.M."/>
            <person name="Silva L.P."/>
            <person name="Bowen B.P."/>
            <person name="Louie K."/>
            <person name="Briegel A."/>
            <person name="Pett-Ridge J."/>
            <person name="Weber P.K."/>
            <person name="Tocheva E.I."/>
            <person name="Woyke T."/>
            <person name="Northen T.R."/>
            <person name="Mayali X."/>
            <person name="Li W.J."/>
            <person name="Hedlund B.P."/>
        </authorList>
    </citation>
    <scope>NUCLEOTIDE SEQUENCE [LARGE SCALE GENOMIC DNA]</scope>
    <source>
        <strain evidence="2 3">YIM 72310</strain>
    </source>
</reference>
<dbReference type="SUPFAM" id="SSF47413">
    <property type="entry name" value="lambda repressor-like DNA-binding domains"/>
    <property type="match status" value="1"/>
</dbReference>
<dbReference type="Proteomes" id="UP001212803">
    <property type="component" value="Chromosome"/>
</dbReference>
<evidence type="ECO:0000313" key="3">
    <source>
        <dbReference type="Proteomes" id="UP001212803"/>
    </source>
</evidence>
<protein>
    <submittedName>
        <fullName evidence="2">Helix-turn-helix domain-containing protein</fullName>
    </submittedName>
</protein>
<name>A0ABY7M5C2_9CHLR</name>
<accession>A0ABY7M5C2</accession>
<dbReference type="InterPro" id="IPR001387">
    <property type="entry name" value="Cro/C1-type_HTH"/>
</dbReference>
<dbReference type="Gene3D" id="1.10.260.40">
    <property type="entry name" value="lambda repressor-like DNA-binding domains"/>
    <property type="match status" value="1"/>
</dbReference>
<keyword evidence="3" id="KW-1185">Reference proteome</keyword>
<proteinExistence type="predicted"/>